<reference evidence="7 8" key="1">
    <citation type="journal article" date="2015" name="Genome Announc.">
        <title>Expanding the biotechnology potential of lactobacilli through comparative genomics of 213 strains and associated genera.</title>
        <authorList>
            <person name="Sun Z."/>
            <person name="Harris H.M."/>
            <person name="McCann A."/>
            <person name="Guo C."/>
            <person name="Argimon S."/>
            <person name="Zhang W."/>
            <person name="Yang X."/>
            <person name="Jeffery I.B."/>
            <person name="Cooney J.C."/>
            <person name="Kagawa T.F."/>
            <person name="Liu W."/>
            <person name="Song Y."/>
            <person name="Salvetti E."/>
            <person name="Wrobel A."/>
            <person name="Rasinkangas P."/>
            <person name="Parkhill J."/>
            <person name="Rea M.C."/>
            <person name="O'Sullivan O."/>
            <person name="Ritari J."/>
            <person name="Douillard F.P."/>
            <person name="Paul Ross R."/>
            <person name="Yang R."/>
            <person name="Briner A.E."/>
            <person name="Felis G.E."/>
            <person name="de Vos W.M."/>
            <person name="Barrangou R."/>
            <person name="Klaenhammer T.R."/>
            <person name="Caufield P.W."/>
            <person name="Cui Y."/>
            <person name="Zhang H."/>
            <person name="O'Toole P.W."/>
        </authorList>
    </citation>
    <scope>NUCLEOTIDE SEQUENCE [LARGE SCALE GENOMIC DNA]</scope>
    <source>
        <strain evidence="7 8">DSM 15814</strain>
    </source>
</reference>
<dbReference type="SUPFAM" id="SSF55103">
    <property type="entry name" value="FAD-linked oxidases, C-terminal domain"/>
    <property type="match status" value="1"/>
</dbReference>
<comment type="cofactor">
    <cofactor evidence="1">
        <name>FAD</name>
        <dbReference type="ChEBI" id="CHEBI:57692"/>
    </cofactor>
</comment>
<proteinExistence type="inferred from homology"/>
<evidence type="ECO:0000256" key="3">
    <source>
        <dbReference type="ARBA" id="ARBA00022630"/>
    </source>
</evidence>
<accession>A0A0R1RDV4</accession>
<dbReference type="Gene3D" id="1.10.45.10">
    <property type="entry name" value="Vanillyl-alcohol Oxidase, Chain A, domain 4"/>
    <property type="match status" value="1"/>
</dbReference>
<dbReference type="GO" id="GO:0016491">
    <property type="term" value="F:oxidoreductase activity"/>
    <property type="evidence" value="ECO:0007669"/>
    <property type="project" value="UniProtKB-KW"/>
</dbReference>
<evidence type="ECO:0000256" key="2">
    <source>
        <dbReference type="ARBA" id="ARBA00008000"/>
    </source>
</evidence>
<dbReference type="Gene3D" id="3.30.465.10">
    <property type="match status" value="1"/>
</dbReference>
<evidence type="ECO:0000259" key="6">
    <source>
        <dbReference type="PROSITE" id="PS51387"/>
    </source>
</evidence>
<dbReference type="RefSeq" id="WP_017260659.1">
    <property type="nucleotide sequence ID" value="NZ_AUAW01000012.1"/>
</dbReference>
<dbReference type="STRING" id="1114972.FD35_GL002638"/>
<dbReference type="PROSITE" id="PS51387">
    <property type="entry name" value="FAD_PCMH"/>
    <property type="match status" value="1"/>
</dbReference>
<keyword evidence="5" id="KW-0560">Oxidoreductase</keyword>
<dbReference type="SUPFAM" id="SSF56176">
    <property type="entry name" value="FAD-binding/transporter-associated domain-like"/>
    <property type="match status" value="1"/>
</dbReference>
<name>A0A0R1RDV4_9LACO</name>
<evidence type="ECO:0000313" key="7">
    <source>
        <dbReference type="EMBL" id="KRL54569.1"/>
    </source>
</evidence>
<keyword evidence="4" id="KW-0274">FAD</keyword>
<dbReference type="InterPro" id="IPR051914">
    <property type="entry name" value="FAD-linked_OxidoTrans_Type4"/>
</dbReference>
<dbReference type="FunFam" id="3.30.70.2740:FF:000001">
    <property type="entry name" value="D-lactate dehydrogenase mitochondrial"/>
    <property type="match status" value="1"/>
</dbReference>
<feature type="domain" description="FAD-binding PCMH-type" evidence="6">
    <location>
        <begin position="45"/>
        <end position="224"/>
    </location>
</feature>
<organism evidence="7 8">
    <name type="scientific">Furfurilactobacillus rossiae DSM 15814</name>
    <dbReference type="NCBI Taxonomy" id="1114972"/>
    <lineage>
        <taxon>Bacteria</taxon>
        <taxon>Bacillati</taxon>
        <taxon>Bacillota</taxon>
        <taxon>Bacilli</taxon>
        <taxon>Lactobacillales</taxon>
        <taxon>Lactobacillaceae</taxon>
        <taxon>Furfurilactobacillus</taxon>
    </lineage>
</organism>
<dbReference type="InterPro" id="IPR016164">
    <property type="entry name" value="FAD-linked_Oxase-like_C"/>
</dbReference>
<dbReference type="InterPro" id="IPR006094">
    <property type="entry name" value="Oxid_FAD_bind_N"/>
</dbReference>
<dbReference type="eggNOG" id="COG0277">
    <property type="taxonomic scope" value="Bacteria"/>
</dbReference>
<dbReference type="OrthoDB" id="9767256at2"/>
<comment type="caution">
    <text evidence="7">The sequence shown here is derived from an EMBL/GenBank/DDBJ whole genome shotgun (WGS) entry which is preliminary data.</text>
</comment>
<evidence type="ECO:0000313" key="8">
    <source>
        <dbReference type="Proteomes" id="UP000051999"/>
    </source>
</evidence>
<protein>
    <recommendedName>
        <fullName evidence="6">FAD-binding PCMH-type domain-containing protein</fullName>
    </recommendedName>
</protein>
<dbReference type="EMBL" id="AZFF01000008">
    <property type="protein sequence ID" value="KRL54569.1"/>
    <property type="molecule type" value="Genomic_DNA"/>
</dbReference>
<evidence type="ECO:0000256" key="4">
    <source>
        <dbReference type="ARBA" id="ARBA00022827"/>
    </source>
</evidence>
<gene>
    <name evidence="7" type="ORF">FD35_GL002638</name>
</gene>
<dbReference type="PATRIC" id="fig|1114972.6.peg.2704"/>
<dbReference type="InterPro" id="IPR004113">
    <property type="entry name" value="FAD-bd_oxidored_4_C"/>
</dbReference>
<dbReference type="InterPro" id="IPR016166">
    <property type="entry name" value="FAD-bd_PCMH"/>
</dbReference>
<dbReference type="PANTHER" id="PTHR42934:SF2">
    <property type="entry name" value="GLYCOLATE OXIDASE SUBUNIT GLCD"/>
    <property type="match status" value="1"/>
</dbReference>
<comment type="similarity">
    <text evidence="2">Belongs to the FAD-binding oxidoreductase/transferase type 4 family.</text>
</comment>
<dbReference type="AlphaFoldDB" id="A0A0R1RDV4"/>
<sequence length="464" mass="49740">MAVFSAYSQDEILDALKQATPHADVYTDADSLAKHKNDPNGIGDADGDLLAYVEVGDTEDVKGVLSVARRFHIPVIPQTTATSTVSGSDAEAGAIMLSTIRMNKILDISREDSVAVVQPGVINQTLNDEANKVGMFYAPDPGSRPISAIGGNASTNAGGMSTVKYGATRDSVLGLKVVLADGRELKLGGRTFKQAFGYDLTHLFVGSEGTLGIITEITVKLFPIPLGHAVMGLAFFDNMTKLSEAVTEVRASGVYPAMLEALDANTVAALDKYEGTRYADNSGAMLILRLDVGGDEALKVTEKVLNDHGAQHIHVTSDDAEMKAIEKLRQDMLPAVFAGHNHVMEDMAVPMSKLAPMMDYVSEVADQLHVQIFTAGHAGDGNVHPSIVWPKEQTEVPDNVIKALQLMFRKALALGGTISGEHAVGMLKNQWVNEELGDDVDMVQHQIKSLLDPMGILNPKRKIN</sequence>
<dbReference type="InterPro" id="IPR036318">
    <property type="entry name" value="FAD-bd_PCMH-like_sf"/>
</dbReference>
<dbReference type="Pfam" id="PF02913">
    <property type="entry name" value="FAD-oxidase_C"/>
    <property type="match status" value="1"/>
</dbReference>
<keyword evidence="8" id="KW-1185">Reference proteome</keyword>
<dbReference type="InterPro" id="IPR016171">
    <property type="entry name" value="Vanillyl_alc_oxidase_C-sub2"/>
</dbReference>
<evidence type="ECO:0000256" key="5">
    <source>
        <dbReference type="ARBA" id="ARBA00023002"/>
    </source>
</evidence>
<dbReference type="Pfam" id="PF01565">
    <property type="entry name" value="FAD_binding_4"/>
    <property type="match status" value="1"/>
</dbReference>
<keyword evidence="3" id="KW-0285">Flavoprotein</keyword>
<dbReference type="Gene3D" id="3.30.70.2740">
    <property type="match status" value="1"/>
</dbReference>
<dbReference type="InterPro" id="IPR016169">
    <property type="entry name" value="FAD-bd_PCMH_sub2"/>
</dbReference>
<evidence type="ECO:0000256" key="1">
    <source>
        <dbReference type="ARBA" id="ARBA00001974"/>
    </source>
</evidence>
<dbReference type="Proteomes" id="UP000051999">
    <property type="component" value="Unassembled WGS sequence"/>
</dbReference>
<dbReference type="PANTHER" id="PTHR42934">
    <property type="entry name" value="GLYCOLATE OXIDASE SUBUNIT GLCD"/>
    <property type="match status" value="1"/>
</dbReference>
<dbReference type="GO" id="GO:0071949">
    <property type="term" value="F:FAD binding"/>
    <property type="evidence" value="ECO:0007669"/>
    <property type="project" value="InterPro"/>
</dbReference>